<keyword evidence="3" id="KW-1185">Reference proteome</keyword>
<evidence type="ECO:0000313" key="2">
    <source>
        <dbReference type="EMBL" id="SPO29030.1"/>
    </source>
</evidence>
<feature type="region of interest" description="Disordered" evidence="1">
    <location>
        <begin position="184"/>
        <end position="266"/>
    </location>
</feature>
<accession>A0A5C3EFK0</accession>
<sequence>MSSSNDSDLFDTLSLVETDDSSDFELVDLETEERPSVPSSTCSDMASSIADISSAPPSPSSMLSLMLPNSTFPTLSPSFKMTDTTLSQHSEQAPDPPLDSKAAALELSKLTLSTAFIADRDLGDVEKMNWLAPADDKQQCGPSQLYGRMRTTAPKAAWLVAVLAAFLLGFKADTLLDFTRRSSSSLSMQAGTPSPSPSSLSVPKGMSSYTQSINPDIGTSSKLRRSVALQQSPTASKSLTIRSNRCADAGNKKRPSNDSNPPLRSKTRRYATFAGQMSFQMRPDIPVLPFTSDSSYLDNATTTTWAFWLAELHKYMVLQPALLAARTQAFEAARLAHRYHHEQLLPALASLREHAVHTAQRTAEFTAQYSEEQVRPAFAFVREQASQTAQRTAEYHEKVVAPAFAQFRKQAIMAAKSSSEGLNKAAQRFSSEAAQTVQQVKDATNINLDALGLDEYAGFVLTTLRTMKHNLRRPEKCT</sequence>
<dbReference type="AlphaFoldDB" id="A0A5C3EFK0"/>
<evidence type="ECO:0000313" key="3">
    <source>
        <dbReference type="Proteomes" id="UP000324022"/>
    </source>
</evidence>
<organism evidence="2 3">
    <name type="scientific">Ustilago trichophora</name>
    <dbReference type="NCBI Taxonomy" id="86804"/>
    <lineage>
        <taxon>Eukaryota</taxon>
        <taxon>Fungi</taxon>
        <taxon>Dikarya</taxon>
        <taxon>Basidiomycota</taxon>
        <taxon>Ustilaginomycotina</taxon>
        <taxon>Ustilaginomycetes</taxon>
        <taxon>Ustilaginales</taxon>
        <taxon>Ustilaginaceae</taxon>
        <taxon>Ustilago</taxon>
    </lineage>
</organism>
<feature type="compositionally biased region" description="Polar residues" evidence="1">
    <location>
        <begin position="207"/>
        <end position="221"/>
    </location>
</feature>
<dbReference type="EMBL" id="OOIN01000026">
    <property type="protein sequence ID" value="SPO29030.1"/>
    <property type="molecule type" value="Genomic_DNA"/>
</dbReference>
<feature type="compositionally biased region" description="Polar residues" evidence="1">
    <location>
        <begin position="228"/>
        <end position="243"/>
    </location>
</feature>
<reference evidence="2 3" key="1">
    <citation type="submission" date="2018-03" db="EMBL/GenBank/DDBJ databases">
        <authorList>
            <person name="Guldener U."/>
        </authorList>
    </citation>
    <scope>NUCLEOTIDE SEQUENCE [LARGE SCALE GENOMIC DNA]</scope>
    <source>
        <strain evidence="2 3">NBRC100155</strain>
    </source>
</reference>
<gene>
    <name evidence="2" type="ORF">UTRI_05604</name>
</gene>
<name>A0A5C3EFK0_9BASI</name>
<feature type="region of interest" description="Disordered" evidence="1">
    <location>
        <begin position="78"/>
        <end position="98"/>
    </location>
</feature>
<feature type="compositionally biased region" description="Polar residues" evidence="1">
    <location>
        <begin position="78"/>
        <end position="91"/>
    </location>
</feature>
<evidence type="ECO:0000256" key="1">
    <source>
        <dbReference type="SAM" id="MobiDB-lite"/>
    </source>
</evidence>
<protein>
    <submittedName>
        <fullName evidence="2">Uncharacterized protein</fullName>
    </submittedName>
</protein>
<dbReference type="Proteomes" id="UP000324022">
    <property type="component" value="Unassembled WGS sequence"/>
</dbReference>
<proteinExistence type="predicted"/>
<dbReference type="OrthoDB" id="2553798at2759"/>